<dbReference type="Pfam" id="PF08433">
    <property type="entry name" value="KTI12"/>
    <property type="match status" value="1"/>
</dbReference>
<dbReference type="InterPro" id="IPR013641">
    <property type="entry name" value="KTI12/PSTK"/>
</dbReference>
<accession>A0A420ID62</accession>
<reference evidence="4 5" key="1">
    <citation type="journal article" date="2018" name="BMC Genomics">
        <title>Comparative genome analyses reveal sequence features reflecting distinct modes of host-adaptation between dicot and monocot powdery mildew.</title>
        <authorList>
            <person name="Wu Y."/>
            <person name="Ma X."/>
            <person name="Pan Z."/>
            <person name="Kale S.D."/>
            <person name="Song Y."/>
            <person name="King H."/>
            <person name="Zhang Q."/>
            <person name="Presley C."/>
            <person name="Deng X."/>
            <person name="Wei C.I."/>
            <person name="Xiao S."/>
        </authorList>
    </citation>
    <scope>NUCLEOTIDE SEQUENCE [LARGE SCALE GENOMIC DNA]</scope>
    <source>
        <strain evidence="4">UMSG1</strain>
    </source>
</reference>
<protein>
    <submittedName>
        <fullName evidence="4">Protein kti12</fullName>
    </submittedName>
</protein>
<dbReference type="Proteomes" id="UP000285326">
    <property type="component" value="Unassembled WGS sequence"/>
</dbReference>
<comment type="caution">
    <text evidence="4">The sequence shown here is derived from an EMBL/GenBank/DDBJ whole genome shotgun (WGS) entry which is preliminary data.</text>
</comment>
<proteinExistence type="inferred from homology"/>
<evidence type="ECO:0000313" key="4">
    <source>
        <dbReference type="EMBL" id="RKF72470.1"/>
    </source>
</evidence>
<dbReference type="EMBL" id="MCBS01024812">
    <property type="protein sequence ID" value="RKF72470.1"/>
    <property type="molecule type" value="Genomic_DNA"/>
</dbReference>
<comment type="similarity">
    <text evidence="3">Belongs to the KTI12 family.</text>
</comment>
<organism evidence="4 5">
    <name type="scientific">Golovinomyces cichoracearum</name>
    <dbReference type="NCBI Taxonomy" id="62708"/>
    <lineage>
        <taxon>Eukaryota</taxon>
        <taxon>Fungi</taxon>
        <taxon>Dikarya</taxon>
        <taxon>Ascomycota</taxon>
        <taxon>Pezizomycotina</taxon>
        <taxon>Leotiomycetes</taxon>
        <taxon>Erysiphales</taxon>
        <taxon>Erysiphaceae</taxon>
        <taxon>Golovinomyces</taxon>
    </lineage>
</organism>
<evidence type="ECO:0000256" key="2">
    <source>
        <dbReference type="ARBA" id="ARBA00022840"/>
    </source>
</evidence>
<dbReference type="FunFam" id="3.40.50.300:FF:002734">
    <property type="entry name" value="Chromatin associated protein KTI12"/>
    <property type="match status" value="1"/>
</dbReference>
<dbReference type="PANTHER" id="PTHR12435">
    <property type="match status" value="1"/>
</dbReference>
<name>A0A420ID62_9PEZI</name>
<evidence type="ECO:0000313" key="5">
    <source>
        <dbReference type="Proteomes" id="UP000285326"/>
    </source>
</evidence>
<sequence>MPLIILTGYPTSGKSHRAAQLQTNLTDRIRALPSTCPSSNLRVHLISDHKLHIPRSVYNLDTKETSERSNNSSEKDARATLYAAVTRVLSPKDIVIFDSGNYIKGWRYQLYCEAKAVRTTHCVVHIGTSIERARKINDERLATRLEENNEESMPYERNCWENLVFRYEEPNIFARWDCPLFTVLWEDKQLPNEAIWEALIGSETSAKKVVRPNATTVAKIPNGEDYLHELDYMTQGVLTSILDWKNDHPGEVGGEINVGDKFVVSLPAESISLPLLQRLKRQYINLNRANAVSKNRIVECFVEYLNDAFGAV</sequence>
<dbReference type="AlphaFoldDB" id="A0A420ID62"/>
<keyword evidence="1" id="KW-0547">Nucleotide-binding</keyword>
<dbReference type="InterPro" id="IPR027417">
    <property type="entry name" value="P-loop_NTPase"/>
</dbReference>
<gene>
    <name evidence="4" type="ORF">GcM1_248189</name>
</gene>
<keyword evidence="2" id="KW-0067">ATP-binding</keyword>
<dbReference type="SUPFAM" id="SSF52540">
    <property type="entry name" value="P-loop containing nucleoside triphosphate hydrolases"/>
    <property type="match status" value="1"/>
</dbReference>
<evidence type="ECO:0000256" key="3">
    <source>
        <dbReference type="ARBA" id="ARBA00025768"/>
    </source>
</evidence>
<evidence type="ECO:0000256" key="1">
    <source>
        <dbReference type="ARBA" id="ARBA00022741"/>
    </source>
</evidence>
<dbReference type="GO" id="GO:0005524">
    <property type="term" value="F:ATP binding"/>
    <property type="evidence" value="ECO:0007669"/>
    <property type="project" value="UniProtKB-KW"/>
</dbReference>
<dbReference type="Gene3D" id="3.40.50.300">
    <property type="entry name" value="P-loop containing nucleotide triphosphate hydrolases"/>
    <property type="match status" value="1"/>
</dbReference>